<dbReference type="InterPro" id="IPR013424">
    <property type="entry name" value="Ice-binding_C"/>
</dbReference>
<dbReference type="Proteomes" id="UP001180825">
    <property type="component" value="Unassembled WGS sequence"/>
</dbReference>
<evidence type="ECO:0000313" key="3">
    <source>
        <dbReference type="Proteomes" id="UP001180825"/>
    </source>
</evidence>
<accession>A0ABU2ACQ9</accession>
<keyword evidence="3" id="KW-1185">Reference proteome</keyword>
<evidence type="ECO:0000313" key="2">
    <source>
        <dbReference type="EMBL" id="MDR7334378.1"/>
    </source>
</evidence>
<reference evidence="2 3" key="1">
    <citation type="submission" date="2023-07" db="EMBL/GenBank/DDBJ databases">
        <title>Sorghum-associated microbial communities from plants grown in Nebraska, USA.</title>
        <authorList>
            <person name="Schachtman D."/>
        </authorList>
    </citation>
    <scope>NUCLEOTIDE SEQUENCE [LARGE SCALE GENOMIC DNA]</scope>
    <source>
        <strain evidence="2 3">BE316</strain>
    </source>
</reference>
<evidence type="ECO:0008006" key="4">
    <source>
        <dbReference type="Google" id="ProtNLM"/>
    </source>
</evidence>
<gene>
    <name evidence="2" type="ORF">J2X21_003534</name>
</gene>
<organism evidence="2 3">
    <name type="scientific">Roseateles asaccharophilus</name>
    <dbReference type="NCBI Taxonomy" id="582607"/>
    <lineage>
        <taxon>Bacteria</taxon>
        <taxon>Pseudomonadati</taxon>
        <taxon>Pseudomonadota</taxon>
        <taxon>Betaproteobacteria</taxon>
        <taxon>Burkholderiales</taxon>
        <taxon>Sphaerotilaceae</taxon>
        <taxon>Roseateles</taxon>
    </lineage>
</organism>
<name>A0ABU2ACQ9_9BURK</name>
<proteinExistence type="predicted"/>
<comment type="caution">
    <text evidence="2">The sequence shown here is derived from an EMBL/GenBank/DDBJ whole genome shotgun (WGS) entry which is preliminary data.</text>
</comment>
<feature type="signal peptide" evidence="1">
    <location>
        <begin position="1"/>
        <end position="27"/>
    </location>
</feature>
<feature type="chain" id="PRO_5046864943" description="PEP-CTERM sorting domain-containing protein" evidence="1">
    <location>
        <begin position="28"/>
        <end position="231"/>
    </location>
</feature>
<dbReference type="NCBIfam" id="TIGR02595">
    <property type="entry name" value="PEP_CTERM"/>
    <property type="match status" value="1"/>
</dbReference>
<sequence>MPFTRLVPALRHAGALLTLALAPLAHAAPVVVDFSNYASTGVHATVSSGGFDFSPAGGSLAVAFNGSSCSPTCAANGTTALAVGRPGLVPATVAPVTMSTAIYASFRLTGLDYAELSLNATDDWSASSLLLTGTLLGGGTISQLLAIDGANDGPGGDADFQAAVLDAIWGSSDLVSLQFTGFIGADSPHAFQLDNIGLDVSRVGRLPEPASLVLVGLALAAASQTRRLRRR</sequence>
<dbReference type="RefSeq" id="WP_310330756.1">
    <property type="nucleotide sequence ID" value="NZ_JAVDXV010000007.1"/>
</dbReference>
<evidence type="ECO:0000256" key="1">
    <source>
        <dbReference type="SAM" id="SignalP"/>
    </source>
</evidence>
<protein>
    <recommendedName>
        <fullName evidence="4">PEP-CTERM sorting domain-containing protein</fullName>
    </recommendedName>
</protein>
<keyword evidence="1" id="KW-0732">Signal</keyword>
<dbReference type="EMBL" id="JAVDXV010000007">
    <property type="protein sequence ID" value="MDR7334378.1"/>
    <property type="molecule type" value="Genomic_DNA"/>
</dbReference>